<keyword evidence="2" id="KW-1185">Reference proteome</keyword>
<comment type="caution">
    <text evidence="1">The sequence shown here is derived from an EMBL/GenBank/DDBJ whole genome shotgun (WGS) entry which is preliminary data.</text>
</comment>
<name>A0A9W7G947_9STRA</name>
<proteinExistence type="predicted"/>
<sequence>MYSLFTYPRNTAKKLVEIFTSPDYEFNYYHGSKNSRCCLSFKVTKPAGGEDVDTSSAFPVAGVVPIASGGATQDQIQQESYMRLQQQMMQMQNGGQYGQPQFEQPMAGQVPQFGQPTAGQVPQFGQPTAGQVPQYGQPTPQFEQPHMVAAVPVVQAQPTVESVQVQVPIYGGGGTVMTEYNGHLINVPVPADATPGATIWVEVPDMYKRSKTGYS</sequence>
<dbReference type="OrthoDB" id="10497187at2759"/>
<evidence type="ECO:0000313" key="2">
    <source>
        <dbReference type="Proteomes" id="UP001165065"/>
    </source>
</evidence>
<gene>
    <name evidence="1" type="ORF">TrCOL_g2818</name>
</gene>
<dbReference type="EMBL" id="BRYA01000084">
    <property type="protein sequence ID" value="GMI38318.1"/>
    <property type="molecule type" value="Genomic_DNA"/>
</dbReference>
<organism evidence="1 2">
    <name type="scientific">Triparma columacea</name>
    <dbReference type="NCBI Taxonomy" id="722753"/>
    <lineage>
        <taxon>Eukaryota</taxon>
        <taxon>Sar</taxon>
        <taxon>Stramenopiles</taxon>
        <taxon>Ochrophyta</taxon>
        <taxon>Bolidophyceae</taxon>
        <taxon>Parmales</taxon>
        <taxon>Triparmaceae</taxon>
        <taxon>Triparma</taxon>
    </lineage>
</organism>
<dbReference type="Proteomes" id="UP001165065">
    <property type="component" value="Unassembled WGS sequence"/>
</dbReference>
<accession>A0A9W7G947</accession>
<reference evidence="2" key="1">
    <citation type="journal article" date="2023" name="Commun. Biol.">
        <title>Genome analysis of Parmales, the sister group of diatoms, reveals the evolutionary specialization of diatoms from phago-mixotrophs to photoautotrophs.</title>
        <authorList>
            <person name="Ban H."/>
            <person name="Sato S."/>
            <person name="Yoshikawa S."/>
            <person name="Yamada K."/>
            <person name="Nakamura Y."/>
            <person name="Ichinomiya M."/>
            <person name="Sato N."/>
            <person name="Blanc-Mathieu R."/>
            <person name="Endo H."/>
            <person name="Kuwata A."/>
            <person name="Ogata H."/>
        </authorList>
    </citation>
    <scope>NUCLEOTIDE SEQUENCE [LARGE SCALE GENOMIC DNA]</scope>
</reference>
<dbReference type="AlphaFoldDB" id="A0A9W7G947"/>
<protein>
    <submittedName>
        <fullName evidence="1">Uncharacterized protein</fullName>
    </submittedName>
</protein>
<evidence type="ECO:0000313" key="1">
    <source>
        <dbReference type="EMBL" id="GMI38318.1"/>
    </source>
</evidence>